<dbReference type="GO" id="GO:0007052">
    <property type="term" value="P:mitotic spindle organization"/>
    <property type="evidence" value="ECO:0007669"/>
    <property type="project" value="TreeGrafter"/>
</dbReference>
<dbReference type="PANTHER" id="PTHR10012">
    <property type="entry name" value="SERINE/THREONINE-PROTEIN PHOSPHATASE 2A REGULATORY SUBUNIT B"/>
    <property type="match status" value="1"/>
</dbReference>
<proteinExistence type="inferred from homology"/>
<organism evidence="12 13">
    <name type="scientific">Coleophoma crateriformis</name>
    <dbReference type="NCBI Taxonomy" id="565419"/>
    <lineage>
        <taxon>Eukaryota</taxon>
        <taxon>Fungi</taxon>
        <taxon>Dikarya</taxon>
        <taxon>Ascomycota</taxon>
        <taxon>Pezizomycotina</taxon>
        <taxon>Leotiomycetes</taxon>
        <taxon>Helotiales</taxon>
        <taxon>Dermateaceae</taxon>
        <taxon>Coleophoma</taxon>
    </lineage>
</organism>
<reference evidence="12 13" key="1">
    <citation type="journal article" date="2018" name="IMA Fungus">
        <title>IMA Genome-F 9: Draft genome sequence of Annulohypoxylon stygium, Aspergillus mulundensis, Berkeleyomyces basicola (syn. Thielaviopsis basicola), Ceratocystis smalleyi, two Cercospora beticola strains, Coleophoma cylindrospora, Fusarium fracticaudum, Phialophora cf. hyalina, and Morchella septimelata.</title>
        <authorList>
            <person name="Wingfield B.D."/>
            <person name="Bills G.F."/>
            <person name="Dong Y."/>
            <person name="Huang W."/>
            <person name="Nel W.J."/>
            <person name="Swalarsk-Parry B.S."/>
            <person name="Vaghefi N."/>
            <person name="Wilken P.M."/>
            <person name="An Z."/>
            <person name="de Beer Z.W."/>
            <person name="De Vos L."/>
            <person name="Chen L."/>
            <person name="Duong T.A."/>
            <person name="Gao Y."/>
            <person name="Hammerbacher A."/>
            <person name="Kikkert J.R."/>
            <person name="Li Y."/>
            <person name="Li H."/>
            <person name="Li K."/>
            <person name="Li Q."/>
            <person name="Liu X."/>
            <person name="Ma X."/>
            <person name="Naidoo K."/>
            <person name="Pethybridge S.J."/>
            <person name="Sun J."/>
            <person name="Steenkamp E.T."/>
            <person name="van der Nest M.A."/>
            <person name="van Wyk S."/>
            <person name="Wingfield M.J."/>
            <person name="Xiong C."/>
            <person name="Yue Q."/>
            <person name="Zhang X."/>
        </authorList>
    </citation>
    <scope>NUCLEOTIDE SEQUENCE [LARGE SCALE GENOMIC DNA]</scope>
    <source>
        <strain evidence="12 13">BP5796</strain>
    </source>
</reference>
<comment type="caution">
    <text evidence="12">The sequence shown here is derived from an EMBL/GenBank/DDBJ whole genome shotgun (WGS) entry which is preliminary data.</text>
</comment>
<evidence type="ECO:0000256" key="10">
    <source>
        <dbReference type="RuleBase" id="RU361210"/>
    </source>
</evidence>
<dbReference type="InterPro" id="IPR004327">
    <property type="entry name" value="Phstyr_phstse_ac"/>
</dbReference>
<dbReference type="GO" id="GO:0005737">
    <property type="term" value="C:cytoplasm"/>
    <property type="evidence" value="ECO:0007669"/>
    <property type="project" value="UniProtKB-SubCell"/>
</dbReference>
<evidence type="ECO:0000313" key="13">
    <source>
        <dbReference type="Proteomes" id="UP000256328"/>
    </source>
</evidence>
<dbReference type="InterPro" id="IPR037218">
    <property type="entry name" value="PTPA_sf"/>
</dbReference>
<keyword evidence="5 10" id="KW-0963">Cytoplasm</keyword>
<dbReference type="Gene3D" id="1.20.120.1150">
    <property type="match status" value="1"/>
</dbReference>
<keyword evidence="8" id="KW-0539">Nucleus</keyword>
<dbReference type="EC" id="5.2.1.8" evidence="10"/>
<dbReference type="Pfam" id="PF03095">
    <property type="entry name" value="PTPA"/>
    <property type="match status" value="1"/>
</dbReference>
<accession>A0A3D8SHE1</accession>
<keyword evidence="13" id="KW-1185">Reference proteome</keyword>
<dbReference type="GO" id="GO:0003755">
    <property type="term" value="F:peptidyl-prolyl cis-trans isomerase activity"/>
    <property type="evidence" value="ECO:0007669"/>
    <property type="project" value="UniProtKB-KW"/>
</dbReference>
<comment type="subcellular location">
    <subcellularLocation>
        <location evidence="3 10">Cytoplasm</location>
    </subcellularLocation>
    <subcellularLocation>
        <location evidence="2">Nucleus</location>
    </subcellularLocation>
</comment>
<evidence type="ECO:0000256" key="1">
    <source>
        <dbReference type="ARBA" id="ARBA00000971"/>
    </source>
</evidence>
<dbReference type="GO" id="GO:0005634">
    <property type="term" value="C:nucleus"/>
    <property type="evidence" value="ECO:0007669"/>
    <property type="project" value="UniProtKB-SubCell"/>
</dbReference>
<name>A0A3D8SHE1_9HELO</name>
<dbReference type="FunFam" id="1.20.120.1150:FF:000003">
    <property type="entry name" value="Serine/threonine-protein phosphatase 2A activator"/>
    <property type="match status" value="1"/>
</dbReference>
<evidence type="ECO:0000256" key="11">
    <source>
        <dbReference type="SAM" id="MobiDB-lite"/>
    </source>
</evidence>
<feature type="region of interest" description="Disordered" evidence="11">
    <location>
        <begin position="1"/>
        <end position="27"/>
    </location>
</feature>
<dbReference type="InterPro" id="IPR043170">
    <property type="entry name" value="PTPA_C_lid"/>
</dbReference>
<dbReference type="OrthoDB" id="16120at2759"/>
<comment type="function">
    <text evidence="9">PPIases accelerate the folding of proteins. It catalyzes the cis-trans isomerization of proline imidic peptide bonds in oligopeptides. Acts as a regulatory subunit for PP2A-like phosphatases modulating their activity or substrate specificity, probably by inducing a conformational change in the catalytic subunit, a direct target of the PPIase. Can reactivate inactive phosphatase PP2A-phosphatase methylesterase complexes (PP2Ai) in presence of ATP and Mg(2+) by dissociating the inactive form from the complex.</text>
</comment>
<dbReference type="SUPFAM" id="SSF140984">
    <property type="entry name" value="PTPA-like"/>
    <property type="match status" value="1"/>
</dbReference>
<keyword evidence="6 10" id="KW-0697">Rotamase</keyword>
<dbReference type="GO" id="GO:0000159">
    <property type="term" value="C:protein phosphatase type 2A complex"/>
    <property type="evidence" value="ECO:0007669"/>
    <property type="project" value="TreeGrafter"/>
</dbReference>
<dbReference type="AlphaFoldDB" id="A0A3D8SHE1"/>
<dbReference type="EMBL" id="PDLN01000005">
    <property type="protein sequence ID" value="RDW85767.1"/>
    <property type="molecule type" value="Genomic_DNA"/>
</dbReference>
<evidence type="ECO:0000256" key="2">
    <source>
        <dbReference type="ARBA" id="ARBA00004123"/>
    </source>
</evidence>
<dbReference type="Proteomes" id="UP000256328">
    <property type="component" value="Unassembled WGS sequence"/>
</dbReference>
<feature type="compositionally biased region" description="Polar residues" evidence="11">
    <location>
        <begin position="377"/>
        <end position="389"/>
    </location>
</feature>
<feature type="compositionally biased region" description="Polar residues" evidence="11">
    <location>
        <begin position="403"/>
        <end position="418"/>
    </location>
</feature>
<evidence type="ECO:0000313" key="12">
    <source>
        <dbReference type="EMBL" id="RDW85767.1"/>
    </source>
</evidence>
<evidence type="ECO:0000256" key="4">
    <source>
        <dbReference type="ARBA" id="ARBA00011019"/>
    </source>
</evidence>
<evidence type="ECO:0000256" key="3">
    <source>
        <dbReference type="ARBA" id="ARBA00004496"/>
    </source>
</evidence>
<evidence type="ECO:0000256" key="6">
    <source>
        <dbReference type="ARBA" id="ARBA00023110"/>
    </source>
</evidence>
<evidence type="ECO:0000256" key="7">
    <source>
        <dbReference type="ARBA" id="ARBA00023235"/>
    </source>
</evidence>
<dbReference type="CDD" id="cd04087">
    <property type="entry name" value="PTPA"/>
    <property type="match status" value="1"/>
</dbReference>
<gene>
    <name evidence="12" type="ORF">BP5796_04092</name>
</gene>
<feature type="region of interest" description="Disordered" evidence="11">
    <location>
        <begin position="373"/>
        <end position="439"/>
    </location>
</feature>
<keyword evidence="7 10" id="KW-0413">Isomerase</keyword>
<feature type="compositionally biased region" description="Low complexity" evidence="11">
    <location>
        <begin position="1"/>
        <end position="16"/>
    </location>
</feature>
<dbReference type="GO" id="GO:0008160">
    <property type="term" value="F:protein tyrosine phosphatase activator activity"/>
    <property type="evidence" value="ECO:0007669"/>
    <property type="project" value="TreeGrafter"/>
</dbReference>
<protein>
    <recommendedName>
        <fullName evidence="10">Serine/threonine-protein phosphatase 2A activator</fullName>
        <ecNumber evidence="10">5.2.1.8</ecNumber>
    </recommendedName>
    <alternativeName>
        <fullName evidence="10">Phosphotyrosyl phosphatase activator</fullName>
    </alternativeName>
</protein>
<evidence type="ECO:0000256" key="9">
    <source>
        <dbReference type="ARBA" id="ARBA00025287"/>
    </source>
</evidence>
<evidence type="ECO:0000256" key="5">
    <source>
        <dbReference type="ARBA" id="ARBA00022490"/>
    </source>
</evidence>
<sequence length="483" mass="53108">MASQEQEAQGQRQQSQPRIAILEPSPPHSFIKPVKKINEGHDVPRFLTSMAYRDICTFVMQLNLSMCPRKASGSDTVRTWPLDWDSKPSEPVQKLQELLGKIEAIIEEAPPDTGPRRFGNVSFRKWYELLELRIEELLQMYLPAVVFSLPSQTDDASALDELKSYLMGAFGSPQRLDYGTGHELSFLAFLGCIWKLAGFTNEPTTDGSLERSIVLAVIEPYLRVVRRLILTYTLEPAGSHGVWGLDDHSFIPYILGSSQYCPAINDDEAMPIEGSLPNSPKPGDIAKKNIVDGERQYNMYFSAVGFINDVKTGPFWEHSPILFDISGVRAGWGKINKGMIKMYNAEVLSKFPVVQHFPFGSLFSWDQDPNAMPAPTTIHTASQPQSLSGSAGGVRSSRPAPQERTSAPWASQPTSQPPSAAVMGPTAAPWAQPIPTRGAIPPIRAPWANRGNMNDAQLPVRGAAAPHTGIVLPDGPTRAPWAQ</sequence>
<comment type="similarity">
    <text evidence="4 10">Belongs to the PTPA-type PPIase family.</text>
</comment>
<comment type="catalytic activity">
    <reaction evidence="1 10">
        <text>[protein]-peptidylproline (omega=180) = [protein]-peptidylproline (omega=0)</text>
        <dbReference type="Rhea" id="RHEA:16237"/>
        <dbReference type="Rhea" id="RHEA-COMP:10747"/>
        <dbReference type="Rhea" id="RHEA-COMP:10748"/>
        <dbReference type="ChEBI" id="CHEBI:83833"/>
        <dbReference type="ChEBI" id="CHEBI:83834"/>
        <dbReference type="EC" id="5.2.1.8"/>
    </reaction>
</comment>
<dbReference type="PANTHER" id="PTHR10012:SF3">
    <property type="entry name" value="SERINE_THREONINE-PROTEIN PHOSPHATASE 2A ACTIVATOR 1"/>
    <property type="match status" value="1"/>
</dbReference>
<evidence type="ECO:0000256" key="8">
    <source>
        <dbReference type="ARBA" id="ARBA00023242"/>
    </source>
</evidence>